<keyword evidence="3" id="KW-1185">Reference proteome</keyword>
<feature type="compositionally biased region" description="Basic residues" evidence="1">
    <location>
        <begin position="1"/>
        <end position="10"/>
    </location>
</feature>
<evidence type="ECO:0000313" key="2">
    <source>
        <dbReference type="EMBL" id="CAI0417427.1"/>
    </source>
</evidence>
<feature type="non-terminal residue" evidence="2">
    <location>
        <position position="1"/>
    </location>
</feature>
<evidence type="ECO:0000256" key="1">
    <source>
        <dbReference type="SAM" id="MobiDB-lite"/>
    </source>
</evidence>
<protein>
    <submittedName>
        <fullName evidence="2">Uncharacterized protein</fullName>
    </submittedName>
</protein>
<proteinExistence type="predicted"/>
<dbReference type="Proteomes" id="UP001154282">
    <property type="component" value="Unassembled WGS sequence"/>
</dbReference>
<feature type="region of interest" description="Disordered" evidence="1">
    <location>
        <begin position="1"/>
        <end position="23"/>
    </location>
</feature>
<comment type="caution">
    <text evidence="2">The sequence shown here is derived from an EMBL/GenBank/DDBJ whole genome shotgun (WGS) entry which is preliminary data.</text>
</comment>
<accession>A0AAV0K5S6</accession>
<dbReference type="AlphaFoldDB" id="A0AAV0K5S6"/>
<reference evidence="2" key="1">
    <citation type="submission" date="2022-08" db="EMBL/GenBank/DDBJ databases">
        <authorList>
            <person name="Gutierrez-Valencia J."/>
        </authorList>
    </citation>
    <scope>NUCLEOTIDE SEQUENCE</scope>
</reference>
<organism evidence="2 3">
    <name type="scientific">Linum tenue</name>
    <dbReference type="NCBI Taxonomy" id="586396"/>
    <lineage>
        <taxon>Eukaryota</taxon>
        <taxon>Viridiplantae</taxon>
        <taxon>Streptophyta</taxon>
        <taxon>Embryophyta</taxon>
        <taxon>Tracheophyta</taxon>
        <taxon>Spermatophyta</taxon>
        <taxon>Magnoliopsida</taxon>
        <taxon>eudicotyledons</taxon>
        <taxon>Gunneridae</taxon>
        <taxon>Pentapetalae</taxon>
        <taxon>rosids</taxon>
        <taxon>fabids</taxon>
        <taxon>Malpighiales</taxon>
        <taxon>Linaceae</taxon>
        <taxon>Linum</taxon>
    </lineage>
</organism>
<sequence length="83" mass="9482">LNKQTIKKKVGIPPTSTTPTNHSSPLNYLKASQPHQLIIPLHSIISKPMDNSINRDIMSWRIYKELKGSCKIMRRWLEASTQA</sequence>
<feature type="compositionally biased region" description="Low complexity" evidence="1">
    <location>
        <begin position="13"/>
        <end position="23"/>
    </location>
</feature>
<dbReference type="EMBL" id="CAMGYJ010000005">
    <property type="protein sequence ID" value="CAI0417427.1"/>
    <property type="molecule type" value="Genomic_DNA"/>
</dbReference>
<name>A0AAV0K5S6_9ROSI</name>
<evidence type="ECO:0000313" key="3">
    <source>
        <dbReference type="Proteomes" id="UP001154282"/>
    </source>
</evidence>
<gene>
    <name evidence="2" type="ORF">LITE_LOCUS17298</name>
</gene>
<dbReference type="EMBL" id="CAMGYJ010000005">
    <property type="protein sequence ID" value="CAI0417426.1"/>
    <property type="molecule type" value="Genomic_DNA"/>
</dbReference>